<gene>
    <name evidence="2" type="ORF">H131_11698</name>
</gene>
<keyword evidence="1" id="KW-0175">Coiled coil</keyword>
<dbReference type="Proteomes" id="UP000013911">
    <property type="component" value="Unassembled WGS sequence"/>
</dbReference>
<dbReference type="GO" id="GO:0004519">
    <property type="term" value="F:endonuclease activity"/>
    <property type="evidence" value="ECO:0007669"/>
    <property type="project" value="UniProtKB-KW"/>
</dbReference>
<dbReference type="SUPFAM" id="SSF54060">
    <property type="entry name" value="His-Me finger endonucleases"/>
    <property type="match status" value="1"/>
</dbReference>
<dbReference type="Gene3D" id="3.90.75.20">
    <property type="match status" value="1"/>
</dbReference>
<evidence type="ECO:0000313" key="2">
    <source>
        <dbReference type="EMBL" id="EON72237.1"/>
    </source>
</evidence>
<organism evidence="2 3">
    <name type="scientific">Lysinibacillus sphaericus OT4b.31</name>
    <dbReference type="NCBI Taxonomy" id="1285586"/>
    <lineage>
        <taxon>Bacteria</taxon>
        <taxon>Bacillati</taxon>
        <taxon>Bacillota</taxon>
        <taxon>Bacilli</taxon>
        <taxon>Bacillales</taxon>
        <taxon>Bacillaceae</taxon>
        <taxon>Lysinibacillus</taxon>
    </lineage>
</organism>
<accession>R7ZDM0</accession>
<feature type="coiled-coil region" evidence="1">
    <location>
        <begin position="121"/>
        <end position="155"/>
    </location>
</feature>
<keyword evidence="2" id="KW-0378">Hydrolase</keyword>
<comment type="caution">
    <text evidence="2">The sequence shown here is derived from an EMBL/GenBank/DDBJ whole genome shotgun (WGS) entry which is preliminary data.</text>
</comment>
<keyword evidence="2" id="KW-0540">Nuclease</keyword>
<reference evidence="2 3" key="1">
    <citation type="submission" date="2013-04" db="EMBL/GenBank/DDBJ databases">
        <title>Draft genome of the heavy metal tolerant bacterium Lysinibacillus sphaericus strain OT4b.31.</title>
        <authorList>
            <person name="Pena-Montenegro T.D."/>
            <person name="Dussan J."/>
        </authorList>
    </citation>
    <scope>NUCLEOTIDE SEQUENCE [LARGE SCALE GENOMIC DNA]</scope>
    <source>
        <strain evidence="2 3">OT4b.31</strain>
    </source>
</reference>
<dbReference type="EMBL" id="AQPX01000018">
    <property type="protein sequence ID" value="EON72237.1"/>
    <property type="molecule type" value="Genomic_DNA"/>
</dbReference>
<dbReference type="RefSeq" id="WP_010859282.1">
    <property type="nucleotide sequence ID" value="NZ_KB933398.1"/>
</dbReference>
<protein>
    <submittedName>
        <fullName evidence="2">DNA endonuclease I-HmuI</fullName>
    </submittedName>
</protein>
<dbReference type="InterPro" id="IPR044925">
    <property type="entry name" value="His-Me_finger_sf"/>
</dbReference>
<proteinExistence type="predicted"/>
<dbReference type="AlphaFoldDB" id="R7ZDM0"/>
<sequence>MDNIYEELVAGLDLDELKELKGFNGRYLIDIKNGRVLDTKLDEYKKNTVNDKGYIYHRLANVDGEDEVISLHRIVMRAALEVDHDIWRKLNLVVDHRNNLSYDCRFENLQLLTQSENLKKRRALKNRKRFTQEEIAKLNAEFEQLEEKHGELHSIYKRLSKKYKCSVITIQNRYLAYKKEN</sequence>
<name>R7ZDM0_LYSSH</name>
<dbReference type="HOGENOM" id="CLU_1465397_0_0_9"/>
<dbReference type="PATRIC" id="fig|1285586.5.peg.2378"/>
<evidence type="ECO:0000313" key="3">
    <source>
        <dbReference type="Proteomes" id="UP000013911"/>
    </source>
</evidence>
<evidence type="ECO:0000256" key="1">
    <source>
        <dbReference type="SAM" id="Coils"/>
    </source>
</evidence>
<keyword evidence="2" id="KW-0255">Endonuclease</keyword>